<keyword evidence="1 2" id="KW-0732">Signal</keyword>
<evidence type="ECO:0000256" key="2">
    <source>
        <dbReference type="SAM" id="SignalP"/>
    </source>
</evidence>
<dbReference type="RefSeq" id="WP_268444206.1">
    <property type="nucleotide sequence ID" value="NZ_JALANC010000003.1"/>
</dbReference>
<feature type="domain" description="DUF4352" evidence="3">
    <location>
        <begin position="37"/>
        <end position="148"/>
    </location>
</feature>
<accession>A0AAP3CN58</accession>
<reference evidence="5" key="1">
    <citation type="submission" date="2022-02" db="EMBL/GenBank/DDBJ databases">
        <title>Crop Bioprotection Bacillus Genome Sequencing.</title>
        <authorList>
            <person name="Dunlap C."/>
        </authorList>
    </citation>
    <scope>NUCLEOTIDE SEQUENCE</scope>
    <source>
        <strain evidence="5">CK3O2B-54A</strain>
    </source>
</reference>
<feature type="domain" description="DUF5105" evidence="4">
    <location>
        <begin position="164"/>
        <end position="352"/>
    </location>
</feature>
<dbReference type="InterPro" id="IPR029051">
    <property type="entry name" value="DUF4352"/>
</dbReference>
<evidence type="ECO:0000256" key="1">
    <source>
        <dbReference type="ARBA" id="ARBA00022729"/>
    </source>
</evidence>
<dbReference type="InterPro" id="IPR029050">
    <property type="entry name" value="Immunoprotect_excell_Ig-like"/>
</dbReference>
<feature type="chain" id="PRO_5043027919" evidence="2">
    <location>
        <begin position="24"/>
        <end position="354"/>
    </location>
</feature>
<dbReference type="Pfam" id="PF17118">
    <property type="entry name" value="DUF5105"/>
    <property type="match status" value="1"/>
</dbReference>
<dbReference type="EMBL" id="JALAQA010000001">
    <property type="protein sequence ID" value="MCY8508079.1"/>
    <property type="molecule type" value="Genomic_DNA"/>
</dbReference>
<evidence type="ECO:0000313" key="5">
    <source>
        <dbReference type="EMBL" id="MCY8508079.1"/>
    </source>
</evidence>
<name>A0AAP3CN58_BACMO</name>
<protein>
    <submittedName>
        <fullName evidence="5">DUF4352 domain-containing protein</fullName>
    </submittedName>
</protein>
<dbReference type="Pfam" id="PF11611">
    <property type="entry name" value="DUF4352"/>
    <property type="match status" value="1"/>
</dbReference>
<evidence type="ECO:0000259" key="3">
    <source>
        <dbReference type="Pfam" id="PF11611"/>
    </source>
</evidence>
<feature type="signal peptide" evidence="2">
    <location>
        <begin position="1"/>
        <end position="23"/>
    </location>
</feature>
<dbReference type="InterPro" id="IPR031343">
    <property type="entry name" value="DUF5105"/>
</dbReference>
<gene>
    <name evidence="5" type="ORF">MOD07_00590</name>
</gene>
<evidence type="ECO:0000313" key="6">
    <source>
        <dbReference type="Proteomes" id="UP001075387"/>
    </source>
</evidence>
<comment type="caution">
    <text evidence="5">The sequence shown here is derived from an EMBL/GenBank/DDBJ whole genome shotgun (WGS) entry which is preliminary data.</text>
</comment>
<dbReference type="AlphaFoldDB" id="A0AAP3CN58"/>
<dbReference type="Proteomes" id="UP001075387">
    <property type="component" value="Unassembled WGS sequence"/>
</dbReference>
<proteinExistence type="predicted"/>
<sequence>MFQKKTYAVFLVLLLMLFTAACSGSKTSAEKKSSETEKSADIAQVKIKDVSYTLPSQYDKSTSDDQLVLKVNVAVKNTGKDPLNVDHMDFTLYQGDTKMSDTDPEDYNEKLQGSTINADKSVEGNLFFVVDKGEKYELNYTPESYGDKKPKSVTFNIDGKDKKILATADQLQDSAKALSAYIDVLLFGKDNKDFEKITGANKNEIVNDFNESAKDGYLSASGLSSTYADSKALDNIVNGIKAGLSKNSSIQAKTTSISKDEAIVEATIKPVDASSLSDRIEDRMKDYYSKNSGASYEDAVKYALQVYPEEFKKLGPASSEKTVEVKMKKNDIDQWQLDMDDYRAAELVEAFIKE</sequence>
<dbReference type="PROSITE" id="PS51257">
    <property type="entry name" value="PROKAR_LIPOPROTEIN"/>
    <property type="match status" value="1"/>
</dbReference>
<organism evidence="5 6">
    <name type="scientific">Bacillus mojavensis</name>
    <dbReference type="NCBI Taxonomy" id="72360"/>
    <lineage>
        <taxon>Bacteria</taxon>
        <taxon>Bacillati</taxon>
        <taxon>Bacillota</taxon>
        <taxon>Bacilli</taxon>
        <taxon>Bacillales</taxon>
        <taxon>Bacillaceae</taxon>
        <taxon>Bacillus</taxon>
    </lineage>
</organism>
<dbReference type="Gene3D" id="2.60.40.1240">
    <property type="match status" value="1"/>
</dbReference>
<evidence type="ECO:0000259" key="4">
    <source>
        <dbReference type="Pfam" id="PF17118"/>
    </source>
</evidence>